<gene>
    <name evidence="4" type="ORF">FOF46_27320</name>
</gene>
<proteinExistence type="predicted"/>
<dbReference type="InterPro" id="IPR001789">
    <property type="entry name" value="Sig_transdc_resp-reg_receiver"/>
</dbReference>
<feature type="modified residue" description="4-aspartylphosphate" evidence="1">
    <location>
        <position position="53"/>
    </location>
</feature>
<organism evidence="4 5">
    <name type="scientific">Aquimarina algiphila</name>
    <dbReference type="NCBI Taxonomy" id="2047982"/>
    <lineage>
        <taxon>Bacteria</taxon>
        <taxon>Pseudomonadati</taxon>
        <taxon>Bacteroidota</taxon>
        <taxon>Flavobacteriia</taxon>
        <taxon>Flavobacteriales</taxon>
        <taxon>Flavobacteriaceae</taxon>
        <taxon>Aquimarina</taxon>
    </lineage>
</organism>
<dbReference type="SUPFAM" id="SSF52172">
    <property type="entry name" value="CheY-like"/>
    <property type="match status" value="1"/>
</dbReference>
<dbReference type="PANTHER" id="PTHR37299:SF1">
    <property type="entry name" value="STAGE 0 SPORULATION PROTEIN A HOMOLOG"/>
    <property type="match status" value="1"/>
</dbReference>
<feature type="domain" description="HTH LytTR-type" evidence="3">
    <location>
        <begin position="150"/>
        <end position="254"/>
    </location>
</feature>
<comment type="caution">
    <text evidence="4">The sequence shown here is derived from an EMBL/GenBank/DDBJ whole genome shotgun (WGS) entry which is preliminary data.</text>
</comment>
<dbReference type="GO" id="GO:0000156">
    <property type="term" value="F:phosphorelay response regulator activity"/>
    <property type="evidence" value="ECO:0007669"/>
    <property type="project" value="InterPro"/>
</dbReference>
<dbReference type="PROSITE" id="PS50930">
    <property type="entry name" value="HTH_LYTTR"/>
    <property type="match status" value="1"/>
</dbReference>
<keyword evidence="1" id="KW-0597">Phosphoprotein</keyword>
<evidence type="ECO:0000259" key="3">
    <source>
        <dbReference type="PROSITE" id="PS50930"/>
    </source>
</evidence>
<dbReference type="EMBL" id="VLNR01000087">
    <property type="protein sequence ID" value="TSE04160.1"/>
    <property type="molecule type" value="Genomic_DNA"/>
</dbReference>
<dbReference type="PANTHER" id="PTHR37299">
    <property type="entry name" value="TRANSCRIPTIONAL REGULATOR-RELATED"/>
    <property type="match status" value="1"/>
</dbReference>
<evidence type="ECO:0000256" key="1">
    <source>
        <dbReference type="PROSITE-ProRule" id="PRU00169"/>
    </source>
</evidence>
<dbReference type="Pfam" id="PF04397">
    <property type="entry name" value="LytTR"/>
    <property type="match status" value="1"/>
</dbReference>
<evidence type="ECO:0000313" key="4">
    <source>
        <dbReference type="EMBL" id="TSE04160.1"/>
    </source>
</evidence>
<dbReference type="AlphaFoldDB" id="A0A554VC14"/>
<dbReference type="GO" id="GO:0003677">
    <property type="term" value="F:DNA binding"/>
    <property type="evidence" value="ECO:0007669"/>
    <property type="project" value="InterPro"/>
</dbReference>
<dbReference type="InterPro" id="IPR007492">
    <property type="entry name" value="LytTR_DNA-bd_dom"/>
</dbReference>
<dbReference type="SMART" id="SM00850">
    <property type="entry name" value="LytTR"/>
    <property type="match status" value="1"/>
</dbReference>
<dbReference type="Proteomes" id="UP000318833">
    <property type="component" value="Unassembled WGS sequence"/>
</dbReference>
<dbReference type="OrthoDB" id="2168082at2"/>
<dbReference type="Pfam" id="PF00072">
    <property type="entry name" value="Response_reg"/>
    <property type="match status" value="1"/>
</dbReference>
<sequence length="260" mass="30377">MSALIIDDEPLARKLISNLLIPISEIEVIGHCKTGREAIYLINELNPDLIFLDIKLKDMTGFDILERISVKTPVVIFVTAFESYALKAFNFFAFDYLLKPFNEERFYISVKKALEIFNKKENLLLQEKVGDLLNYIKNDDNNISSLNKRIPIPLRNKTTFIDTESILYITASNYYVEIYTQERKYLLRESMQNLLKQLDSNTFIRIHRSTIVNIDYTKELINSAYGTIDVKMKDNHQFRVSKGHKNHFLVKMGVKNEKLH</sequence>
<feature type="domain" description="Response regulatory" evidence="2">
    <location>
        <begin position="2"/>
        <end position="114"/>
    </location>
</feature>
<accession>A0A554VC14</accession>
<reference evidence="4 5" key="1">
    <citation type="submission" date="2019-07" db="EMBL/GenBank/DDBJ databases">
        <title>The draft genome sequence of Aquimarina algiphila M91.</title>
        <authorList>
            <person name="Meng X."/>
        </authorList>
    </citation>
    <scope>NUCLEOTIDE SEQUENCE [LARGE SCALE GENOMIC DNA]</scope>
    <source>
        <strain evidence="4 5">M91</strain>
    </source>
</reference>
<evidence type="ECO:0000313" key="5">
    <source>
        <dbReference type="Proteomes" id="UP000318833"/>
    </source>
</evidence>
<dbReference type="SMART" id="SM00448">
    <property type="entry name" value="REC"/>
    <property type="match status" value="1"/>
</dbReference>
<dbReference type="InterPro" id="IPR046947">
    <property type="entry name" value="LytR-like"/>
</dbReference>
<dbReference type="PROSITE" id="PS50110">
    <property type="entry name" value="RESPONSE_REGULATORY"/>
    <property type="match status" value="1"/>
</dbReference>
<dbReference type="Gene3D" id="2.40.50.1020">
    <property type="entry name" value="LytTr DNA-binding domain"/>
    <property type="match status" value="1"/>
</dbReference>
<dbReference type="InterPro" id="IPR011006">
    <property type="entry name" value="CheY-like_superfamily"/>
</dbReference>
<evidence type="ECO:0000259" key="2">
    <source>
        <dbReference type="PROSITE" id="PS50110"/>
    </source>
</evidence>
<protein>
    <submittedName>
        <fullName evidence="4">Response regulator transcription factor</fullName>
    </submittedName>
</protein>
<dbReference type="Gene3D" id="3.40.50.2300">
    <property type="match status" value="1"/>
</dbReference>
<name>A0A554VC14_9FLAO</name>
<keyword evidence="5" id="KW-1185">Reference proteome</keyword>